<proteinExistence type="predicted"/>
<dbReference type="Pfam" id="PF16130">
    <property type="entry name" value="DUF4842"/>
    <property type="match status" value="1"/>
</dbReference>
<name>A0AA37KTC1_9BACT</name>
<reference evidence="3" key="1">
    <citation type="submission" date="2022-01" db="EMBL/GenBank/DDBJ databases">
        <title>Novel bile acid biosynthetic pathways are enriched in the microbiome of centenarians.</title>
        <authorList>
            <person name="Sato Y."/>
            <person name="Atarashi K."/>
            <person name="Plichta R.D."/>
            <person name="Arai Y."/>
            <person name="Sasajima S."/>
            <person name="Kearney M.S."/>
            <person name="Suda W."/>
            <person name="Takeshita K."/>
            <person name="Sasaki T."/>
            <person name="Okamoto S."/>
            <person name="Skelly N.A."/>
            <person name="Okamura Y."/>
            <person name="Vlamakis H."/>
            <person name="Li Y."/>
            <person name="Tanoue T."/>
            <person name="Takei H."/>
            <person name="Nittono H."/>
            <person name="Narushima S."/>
            <person name="Irie J."/>
            <person name="Itoh H."/>
            <person name="Moriya K."/>
            <person name="Sugiura Y."/>
            <person name="Suematsu M."/>
            <person name="Moritoki N."/>
            <person name="Shibata S."/>
            <person name="Littman R.D."/>
            <person name="Fischbach A.M."/>
            <person name="Uwamino Y."/>
            <person name="Inoue T."/>
            <person name="Honda A."/>
            <person name="Hattori M."/>
            <person name="Murai T."/>
            <person name="Xavier J.R."/>
            <person name="Hirose N."/>
            <person name="Honda K."/>
        </authorList>
    </citation>
    <scope>NUCLEOTIDE SEQUENCE</scope>
    <source>
        <strain evidence="3">CE91-St16</strain>
    </source>
</reference>
<feature type="domain" description="DUF4842" evidence="2">
    <location>
        <begin position="191"/>
        <end position="406"/>
    </location>
</feature>
<accession>A0AA37KTC1</accession>
<sequence>MKKILLFAAAALSFAGCAEDAPTPGPADDAGKFAEMSVPSSFGWKTTASVACNFTAPQPTRVYVAAEQGAEPFASFMVGGDADPVKLDVPAATRTLYVSCRIESGVSPQVAVPVTSDGAFCSLDPKAASGTRAGIGNDDEASVDEGLIYIPARRNGWGTLMFEDLWPAYGDFDFNDFVVNYKIQLYMQNKNKVDAMLIGVRVKAVGGSIPYDLCLAMKGVKGGEIDQIEPYNSKNAPEAELVALNSPNYVKEPAVLKFLNIRENANRPAGAAYVNTEEGYEMPEDRLAEASFMVYFRNSIAIEDVAFDTFDFFLTRDRESDGRRIEIHRGGFEPTPAATADYNALAGQSAYTDRAGRFYYSNDGLVWAINIPFDIQHAYEKTDFLKAYPQMLEWAQSGGAVAQEWYLHGVEKHLVKRK</sequence>
<dbReference type="InterPro" id="IPR031025">
    <property type="entry name" value="LruC_dom"/>
</dbReference>
<dbReference type="EMBL" id="BQOL01000003">
    <property type="protein sequence ID" value="GKI20509.1"/>
    <property type="molecule type" value="Genomic_DNA"/>
</dbReference>
<organism evidence="3 4">
    <name type="scientific">Alistipes finegoldii</name>
    <dbReference type="NCBI Taxonomy" id="214856"/>
    <lineage>
        <taxon>Bacteria</taxon>
        <taxon>Pseudomonadati</taxon>
        <taxon>Bacteroidota</taxon>
        <taxon>Bacteroidia</taxon>
        <taxon>Bacteroidales</taxon>
        <taxon>Rikenellaceae</taxon>
        <taxon>Alistipes</taxon>
    </lineage>
</organism>
<evidence type="ECO:0000256" key="1">
    <source>
        <dbReference type="SAM" id="SignalP"/>
    </source>
</evidence>
<feature type="signal peptide" evidence="1">
    <location>
        <begin position="1"/>
        <end position="18"/>
    </location>
</feature>
<dbReference type="RefSeq" id="WP_244077190.1">
    <property type="nucleotide sequence ID" value="NZ_AP025581.1"/>
</dbReference>
<dbReference type="AlphaFoldDB" id="A0AA37KTC1"/>
<keyword evidence="1" id="KW-0732">Signal</keyword>
<evidence type="ECO:0000313" key="3">
    <source>
        <dbReference type="EMBL" id="GKI20509.1"/>
    </source>
</evidence>
<evidence type="ECO:0000313" key="4">
    <source>
        <dbReference type="Proteomes" id="UP001055105"/>
    </source>
</evidence>
<feature type="chain" id="PRO_5041314378" evidence="1">
    <location>
        <begin position="19"/>
        <end position="418"/>
    </location>
</feature>
<comment type="caution">
    <text evidence="3">The sequence shown here is derived from an EMBL/GenBank/DDBJ whole genome shotgun (WGS) entry which is preliminary data.</text>
</comment>
<dbReference type="NCBIfam" id="TIGR04456">
    <property type="entry name" value="LruC_dom"/>
    <property type="match status" value="1"/>
</dbReference>
<dbReference type="InterPro" id="IPR032295">
    <property type="entry name" value="DUF4842"/>
</dbReference>
<evidence type="ECO:0000259" key="2">
    <source>
        <dbReference type="Pfam" id="PF16130"/>
    </source>
</evidence>
<gene>
    <name evidence="3" type="ORF">CE91St16_34170</name>
</gene>
<protein>
    <submittedName>
        <fullName evidence="3">LruC domain-containing protein</fullName>
    </submittedName>
</protein>
<dbReference type="PROSITE" id="PS51257">
    <property type="entry name" value="PROKAR_LIPOPROTEIN"/>
    <property type="match status" value="1"/>
</dbReference>
<dbReference type="Proteomes" id="UP001055105">
    <property type="component" value="Unassembled WGS sequence"/>
</dbReference>